<accession>A0A2P8HXY4</accession>
<keyword evidence="3" id="KW-1185">Reference proteome</keyword>
<feature type="compositionally biased region" description="Low complexity" evidence="1">
    <location>
        <begin position="59"/>
        <end position="79"/>
    </location>
</feature>
<feature type="region of interest" description="Disordered" evidence="1">
    <location>
        <begin position="59"/>
        <end position="91"/>
    </location>
</feature>
<sequence length="400" mass="41425">MSQPDLTSPDLPPRRPLPPDVRERLRRRVLGGGGARAPLAAAAAAVVLIAGGAIVAQSTQGGTTAVTPPSTTSTTGPAPDQSPVTAVTPGTTAGDAARCGLGDADVRFTLGLAGRRILVTRGDRFCELTHTTISTSSPGVDAVPLAGGAAAVLWRSGSAVLVGRVPAGTSRVQLNSGDPTGTGPMPVSLVDDLFVTPYTTAGMSVDFITPSGPVSAGIDIAALPTVEVWAAPREELPPGDPDVARCLDRALRDAARWVGDPLKWRPGALVGPEADARLVLQDQAGRTAYCEFRLGRPFLVHEESASPRRGGSFEVRYVTSDRTGPRPEDGYVLLAGTVDAARVGAIEVTGPRGGTVAATLRDGTFAARVHDQELSEPLLKGFRLRVLDHGDQPIETVTLD</sequence>
<dbReference type="EMBL" id="PYAX01000022">
    <property type="protein sequence ID" value="PSL51015.1"/>
    <property type="molecule type" value="Genomic_DNA"/>
</dbReference>
<dbReference type="AlphaFoldDB" id="A0A2P8HXY4"/>
<feature type="compositionally biased region" description="Pro residues" evidence="1">
    <location>
        <begin position="10"/>
        <end position="19"/>
    </location>
</feature>
<proteinExistence type="predicted"/>
<dbReference type="Proteomes" id="UP000241118">
    <property type="component" value="Unassembled WGS sequence"/>
</dbReference>
<dbReference type="RefSeq" id="WP_106619982.1">
    <property type="nucleotide sequence ID" value="NZ_PYAX01000022.1"/>
</dbReference>
<comment type="caution">
    <text evidence="2">The sequence shown here is derived from an EMBL/GenBank/DDBJ whole genome shotgun (WGS) entry which is preliminary data.</text>
</comment>
<gene>
    <name evidence="2" type="ORF">B0I31_12211</name>
</gene>
<evidence type="ECO:0000313" key="2">
    <source>
        <dbReference type="EMBL" id="PSL51015.1"/>
    </source>
</evidence>
<feature type="region of interest" description="Disordered" evidence="1">
    <location>
        <begin position="1"/>
        <end position="22"/>
    </location>
</feature>
<evidence type="ECO:0000313" key="3">
    <source>
        <dbReference type="Proteomes" id="UP000241118"/>
    </source>
</evidence>
<organism evidence="2 3">
    <name type="scientific">Saccharothrix carnea</name>
    <dbReference type="NCBI Taxonomy" id="1280637"/>
    <lineage>
        <taxon>Bacteria</taxon>
        <taxon>Bacillati</taxon>
        <taxon>Actinomycetota</taxon>
        <taxon>Actinomycetes</taxon>
        <taxon>Pseudonocardiales</taxon>
        <taxon>Pseudonocardiaceae</taxon>
        <taxon>Saccharothrix</taxon>
    </lineage>
</organism>
<dbReference type="OrthoDB" id="3671788at2"/>
<reference evidence="2 3" key="1">
    <citation type="submission" date="2018-03" db="EMBL/GenBank/DDBJ databases">
        <title>Genomic Encyclopedia of Type Strains, Phase III (KMG-III): the genomes of soil and plant-associated and newly described type strains.</title>
        <authorList>
            <person name="Whitman W."/>
        </authorList>
    </citation>
    <scope>NUCLEOTIDE SEQUENCE [LARGE SCALE GENOMIC DNA]</scope>
    <source>
        <strain evidence="2 3">CGMCC 4.7097</strain>
    </source>
</reference>
<name>A0A2P8HXY4_SACCR</name>
<evidence type="ECO:0000256" key="1">
    <source>
        <dbReference type="SAM" id="MobiDB-lite"/>
    </source>
</evidence>
<protein>
    <submittedName>
        <fullName evidence="2">Uncharacterized protein</fullName>
    </submittedName>
</protein>
<feature type="compositionally biased region" description="Polar residues" evidence="1">
    <location>
        <begin position="82"/>
        <end position="91"/>
    </location>
</feature>